<dbReference type="PANTHER" id="PTHR47519">
    <property type="entry name" value="NUCLEAR HORMONE RECEPTOR FAMILY MEMBER NHR-31-RELATED"/>
    <property type="match status" value="1"/>
</dbReference>
<evidence type="ECO:0000256" key="3">
    <source>
        <dbReference type="ARBA" id="ARBA00023170"/>
    </source>
</evidence>
<sequence length="94" mass="10592">MSASGTEITLLRAIVTLDPSIKGIRPAASETLQELRNQFEDLLMRLIKRGSKISNSTQSAYAKFANYLLIVPALIVNILQFKNKIFNFLFSECR</sequence>
<keyword evidence="2" id="KW-0804">Transcription</keyword>
<proteinExistence type="predicted"/>
<accession>A0A914P414</accession>
<dbReference type="WBParaSite" id="PDA_v2.g12601.t1">
    <property type="protein sequence ID" value="PDA_v2.g12601.t1"/>
    <property type="gene ID" value="PDA_v2.g12601"/>
</dbReference>
<keyword evidence="4" id="KW-1133">Transmembrane helix</keyword>
<evidence type="ECO:0000256" key="1">
    <source>
        <dbReference type="ARBA" id="ARBA00023015"/>
    </source>
</evidence>
<dbReference type="Gene3D" id="1.10.565.10">
    <property type="entry name" value="Retinoid X Receptor"/>
    <property type="match status" value="1"/>
</dbReference>
<reference evidence="6" key="1">
    <citation type="submission" date="2022-11" db="UniProtKB">
        <authorList>
            <consortium name="WormBaseParasite"/>
        </authorList>
    </citation>
    <scope>IDENTIFICATION</scope>
</reference>
<keyword evidence="1" id="KW-0805">Transcription regulation</keyword>
<feature type="transmembrane region" description="Helical" evidence="4">
    <location>
        <begin position="64"/>
        <end position="81"/>
    </location>
</feature>
<evidence type="ECO:0000313" key="5">
    <source>
        <dbReference type="Proteomes" id="UP000887578"/>
    </source>
</evidence>
<name>A0A914P414_9BILA</name>
<dbReference type="SUPFAM" id="SSF48508">
    <property type="entry name" value="Nuclear receptor ligand-binding domain"/>
    <property type="match status" value="1"/>
</dbReference>
<keyword evidence="4" id="KW-0472">Membrane</keyword>
<dbReference type="Proteomes" id="UP000887578">
    <property type="component" value="Unplaced"/>
</dbReference>
<keyword evidence="4" id="KW-0812">Transmembrane</keyword>
<protein>
    <submittedName>
        <fullName evidence="6">Uncharacterized protein</fullName>
    </submittedName>
</protein>
<evidence type="ECO:0000256" key="4">
    <source>
        <dbReference type="SAM" id="Phobius"/>
    </source>
</evidence>
<organism evidence="5 6">
    <name type="scientific">Panagrolaimus davidi</name>
    <dbReference type="NCBI Taxonomy" id="227884"/>
    <lineage>
        <taxon>Eukaryota</taxon>
        <taxon>Metazoa</taxon>
        <taxon>Ecdysozoa</taxon>
        <taxon>Nematoda</taxon>
        <taxon>Chromadorea</taxon>
        <taxon>Rhabditida</taxon>
        <taxon>Tylenchina</taxon>
        <taxon>Panagrolaimomorpha</taxon>
        <taxon>Panagrolaimoidea</taxon>
        <taxon>Panagrolaimidae</taxon>
        <taxon>Panagrolaimus</taxon>
    </lineage>
</organism>
<keyword evidence="5" id="KW-1185">Reference proteome</keyword>
<dbReference type="InterPro" id="IPR035500">
    <property type="entry name" value="NHR-like_dom_sf"/>
</dbReference>
<dbReference type="InterPro" id="IPR052496">
    <property type="entry name" value="Orphan_Nuclear_Rcpt"/>
</dbReference>
<dbReference type="AlphaFoldDB" id="A0A914P414"/>
<evidence type="ECO:0000256" key="2">
    <source>
        <dbReference type="ARBA" id="ARBA00023163"/>
    </source>
</evidence>
<keyword evidence="3" id="KW-0675">Receptor</keyword>
<evidence type="ECO:0000313" key="6">
    <source>
        <dbReference type="WBParaSite" id="PDA_v2.g12601.t1"/>
    </source>
</evidence>